<dbReference type="PANTHER" id="PTHR18896">
    <property type="entry name" value="PHOSPHOLIPASE D"/>
    <property type="match status" value="1"/>
</dbReference>
<dbReference type="CDD" id="cd09140">
    <property type="entry name" value="PLDc_vPLD1_2_like_bac_1"/>
    <property type="match status" value="1"/>
</dbReference>
<comment type="subcellular location">
    <subcellularLocation>
        <location evidence="3">Secreted</location>
    </subcellularLocation>
</comment>
<evidence type="ECO:0000313" key="12">
    <source>
        <dbReference type="Proteomes" id="UP000219621"/>
    </source>
</evidence>
<keyword evidence="7" id="KW-0378">Hydrolase</keyword>
<dbReference type="PROSITE" id="PS50035">
    <property type="entry name" value="PLD"/>
    <property type="match status" value="2"/>
</dbReference>
<dbReference type="InterPro" id="IPR025202">
    <property type="entry name" value="PLD-like_dom"/>
</dbReference>
<evidence type="ECO:0000256" key="8">
    <source>
        <dbReference type="ARBA" id="ARBA00023098"/>
    </source>
</evidence>
<dbReference type="AlphaFoldDB" id="A0A286G9V9"/>
<dbReference type="InterPro" id="IPR001736">
    <property type="entry name" value="PLipase_D/transphosphatidylase"/>
</dbReference>
<accession>A0A286G9V9</accession>
<evidence type="ECO:0000256" key="9">
    <source>
        <dbReference type="ARBA" id="ARBA00029594"/>
    </source>
</evidence>
<evidence type="ECO:0000256" key="2">
    <source>
        <dbReference type="ARBA" id="ARBA00003145"/>
    </source>
</evidence>
<dbReference type="Proteomes" id="UP000219621">
    <property type="component" value="Unassembled WGS sequence"/>
</dbReference>
<dbReference type="Pfam" id="PF13091">
    <property type="entry name" value="PLDc_2"/>
    <property type="match status" value="1"/>
</dbReference>
<comment type="catalytic activity">
    <reaction evidence="1">
        <text>a 1,2-diacyl-sn-glycero-3-phosphocholine + H2O = a 1,2-diacyl-sn-glycero-3-phosphate + choline + H(+)</text>
        <dbReference type="Rhea" id="RHEA:14445"/>
        <dbReference type="ChEBI" id="CHEBI:15354"/>
        <dbReference type="ChEBI" id="CHEBI:15377"/>
        <dbReference type="ChEBI" id="CHEBI:15378"/>
        <dbReference type="ChEBI" id="CHEBI:57643"/>
        <dbReference type="ChEBI" id="CHEBI:58608"/>
        <dbReference type="EC" id="3.1.4.4"/>
    </reaction>
</comment>
<dbReference type="EMBL" id="OCNJ01000002">
    <property type="protein sequence ID" value="SOD92308.1"/>
    <property type="molecule type" value="Genomic_DNA"/>
</dbReference>
<dbReference type="GO" id="GO:0009395">
    <property type="term" value="P:phospholipid catabolic process"/>
    <property type="evidence" value="ECO:0007669"/>
    <property type="project" value="TreeGrafter"/>
</dbReference>
<protein>
    <recommendedName>
        <fullName evidence="4">Phospholipase D</fullName>
    </recommendedName>
    <alternativeName>
        <fullName evidence="9">Choline phosphatase</fullName>
    </alternativeName>
</protein>
<evidence type="ECO:0000259" key="10">
    <source>
        <dbReference type="PROSITE" id="PS50035"/>
    </source>
</evidence>
<evidence type="ECO:0000256" key="7">
    <source>
        <dbReference type="ARBA" id="ARBA00022801"/>
    </source>
</evidence>
<evidence type="ECO:0000256" key="6">
    <source>
        <dbReference type="ARBA" id="ARBA00022737"/>
    </source>
</evidence>
<evidence type="ECO:0000313" key="11">
    <source>
        <dbReference type="EMBL" id="SOD92308.1"/>
    </source>
</evidence>
<proteinExistence type="predicted"/>
<name>A0A286G9V9_9PROT</name>
<evidence type="ECO:0000256" key="5">
    <source>
        <dbReference type="ARBA" id="ARBA00022525"/>
    </source>
</evidence>
<keyword evidence="5" id="KW-0964">Secreted</keyword>
<reference evidence="11 12" key="1">
    <citation type="submission" date="2017-09" db="EMBL/GenBank/DDBJ databases">
        <authorList>
            <person name="Ehlers B."/>
            <person name="Leendertz F.H."/>
        </authorList>
    </citation>
    <scope>NUCLEOTIDE SEQUENCE [LARGE SCALE GENOMIC DNA]</scope>
    <source>
        <strain evidence="11 12">USBA 140</strain>
    </source>
</reference>
<dbReference type="SUPFAM" id="SSF56024">
    <property type="entry name" value="Phospholipase D/nuclease"/>
    <property type="match status" value="2"/>
</dbReference>
<keyword evidence="6" id="KW-0677">Repeat</keyword>
<dbReference type="PANTHER" id="PTHR18896:SF76">
    <property type="entry name" value="PHOSPHOLIPASE"/>
    <property type="match status" value="1"/>
</dbReference>
<comment type="function">
    <text evidence="2">Could be a virulence factor.</text>
</comment>
<dbReference type="Gene3D" id="3.30.870.10">
    <property type="entry name" value="Endonuclease Chain A"/>
    <property type="match status" value="2"/>
</dbReference>
<dbReference type="GO" id="GO:0004630">
    <property type="term" value="F:phospholipase D activity"/>
    <property type="evidence" value="ECO:0007669"/>
    <property type="project" value="UniProtKB-EC"/>
</dbReference>
<dbReference type="CDD" id="cd09143">
    <property type="entry name" value="PLDc_vPLD1_2_like_bac_2"/>
    <property type="match status" value="1"/>
</dbReference>
<dbReference type="InterPro" id="IPR015679">
    <property type="entry name" value="PLipase_D_fam"/>
</dbReference>
<dbReference type="SMART" id="SM00155">
    <property type="entry name" value="PLDc"/>
    <property type="match status" value="2"/>
</dbReference>
<organism evidence="11 12">
    <name type="scientific">Caenispirillum bisanense</name>
    <dbReference type="NCBI Taxonomy" id="414052"/>
    <lineage>
        <taxon>Bacteria</taxon>
        <taxon>Pseudomonadati</taxon>
        <taxon>Pseudomonadota</taxon>
        <taxon>Alphaproteobacteria</taxon>
        <taxon>Rhodospirillales</taxon>
        <taxon>Novispirillaceae</taxon>
        <taxon>Caenispirillum</taxon>
    </lineage>
</organism>
<gene>
    <name evidence="11" type="ORF">SAMN05421508_102369</name>
</gene>
<feature type="domain" description="PLD phosphodiesterase" evidence="10">
    <location>
        <begin position="361"/>
        <end position="388"/>
    </location>
</feature>
<evidence type="ECO:0000256" key="3">
    <source>
        <dbReference type="ARBA" id="ARBA00004613"/>
    </source>
</evidence>
<keyword evidence="8" id="KW-0443">Lipid metabolism</keyword>
<dbReference type="RefSeq" id="WP_097278121.1">
    <property type="nucleotide sequence ID" value="NZ_OCNJ01000002.1"/>
</dbReference>
<dbReference type="GO" id="GO:0005576">
    <property type="term" value="C:extracellular region"/>
    <property type="evidence" value="ECO:0007669"/>
    <property type="project" value="UniProtKB-SubCell"/>
</dbReference>
<keyword evidence="12" id="KW-1185">Reference proteome</keyword>
<evidence type="ECO:0000256" key="1">
    <source>
        <dbReference type="ARBA" id="ARBA00000798"/>
    </source>
</evidence>
<feature type="domain" description="PLD phosphodiesterase" evidence="10">
    <location>
        <begin position="142"/>
        <end position="169"/>
    </location>
</feature>
<evidence type="ECO:0000256" key="4">
    <source>
        <dbReference type="ARBA" id="ARBA00018392"/>
    </source>
</evidence>
<dbReference type="OrthoDB" id="8828485at2"/>
<sequence length="505" mass="57940">MTLPDTPARRIEPEPDPPLLEPGETCWRLAETRRFGVIVDCEDYFAAFRQACLEARRRIFLIGWDFDTRIRLLTKNPRDGWPVKVGPFLSELVRRRPELELFILKWDVAFFTMIRQNPWPIRAIKWKLHDRVHFKLDGEHPFGSCHHQKIVCIDDRLALTGAIDITRERWDTRAHRDNDHHRITPGGRRYMPHHDVALALDGDAAGTLGQLCRDRWRRATGEHLEPVDPPASDEDEVAWPAAAPCDGHALQVGIARTLPPFEDQPGIFEIEKLYLRAVRKARRLIYLENQYFASRAVVRALVERLREPDPPEVVVVNPKEAAGWLEQSTMDTARIRAVAACRAADHCGRFRIYCPVTRKGRPIYVHAKVTIVDDLFLKIGSANINNRSLGFDSECDVAVAPRPEEDGTRAMIRGRMLDLLAEHLDVDEAALRSRIDAEDGRIIPAIESLRTERGRTLVPLEVETPEDMDGFDEFVVDSQLADPERPEKPWRRLRAKARGLLTLRW</sequence>